<feature type="compositionally biased region" description="Basic and acidic residues" evidence="2">
    <location>
        <begin position="915"/>
        <end position="960"/>
    </location>
</feature>
<evidence type="ECO:0000313" key="7">
    <source>
        <dbReference type="Proteomes" id="UP001152797"/>
    </source>
</evidence>
<dbReference type="EMBL" id="CAMXCT020001424">
    <property type="protein sequence ID" value="CAL1143335.1"/>
    <property type="molecule type" value="Genomic_DNA"/>
</dbReference>
<comment type="caution">
    <text evidence="4">The sequence shown here is derived from an EMBL/GenBank/DDBJ whole genome shotgun (WGS) entry which is preliminary data.</text>
</comment>
<dbReference type="Pfam" id="PF13374">
    <property type="entry name" value="TPR_10"/>
    <property type="match status" value="1"/>
</dbReference>
<protein>
    <submittedName>
        <fullName evidence="6">Nephrocystin-3</fullName>
    </submittedName>
</protein>
<reference evidence="5" key="2">
    <citation type="submission" date="2024-04" db="EMBL/GenBank/DDBJ databases">
        <authorList>
            <person name="Chen Y."/>
            <person name="Shah S."/>
            <person name="Dougan E. K."/>
            <person name="Thang M."/>
            <person name="Chan C."/>
        </authorList>
    </citation>
    <scope>NUCLEOTIDE SEQUENCE [LARGE SCALE GENOMIC DNA]</scope>
</reference>
<evidence type="ECO:0000313" key="5">
    <source>
        <dbReference type="EMBL" id="CAL1143335.1"/>
    </source>
</evidence>
<dbReference type="PANTHER" id="PTHR46082">
    <property type="entry name" value="ATP/GTP-BINDING PROTEIN-RELATED"/>
    <property type="match status" value="1"/>
</dbReference>
<accession>A0A9P1FX52</accession>
<evidence type="ECO:0000313" key="6">
    <source>
        <dbReference type="EMBL" id="CAL4777272.1"/>
    </source>
</evidence>
<keyword evidence="7" id="KW-1185">Reference proteome</keyword>
<keyword evidence="1" id="KW-0862">Zinc</keyword>
<dbReference type="SMART" id="SM00028">
    <property type="entry name" value="TPR"/>
    <property type="match status" value="5"/>
</dbReference>
<evidence type="ECO:0000256" key="2">
    <source>
        <dbReference type="SAM" id="MobiDB-lite"/>
    </source>
</evidence>
<feature type="domain" description="C3H1-type" evidence="3">
    <location>
        <begin position="308"/>
        <end position="335"/>
    </location>
</feature>
<dbReference type="Gene3D" id="1.25.40.10">
    <property type="entry name" value="Tetratricopeptide repeat domain"/>
    <property type="match status" value="3"/>
</dbReference>
<dbReference type="EMBL" id="CAMXCT030001424">
    <property type="protein sequence ID" value="CAL4777272.1"/>
    <property type="molecule type" value="Genomic_DNA"/>
</dbReference>
<dbReference type="SUPFAM" id="SSF48452">
    <property type="entry name" value="TPR-like"/>
    <property type="match status" value="2"/>
</dbReference>
<dbReference type="InterPro" id="IPR011990">
    <property type="entry name" value="TPR-like_helical_dom_sf"/>
</dbReference>
<feature type="non-terminal residue" evidence="4">
    <location>
        <position position="1"/>
    </location>
</feature>
<dbReference type="Pfam" id="PF13424">
    <property type="entry name" value="TPR_12"/>
    <property type="match status" value="4"/>
</dbReference>
<feature type="zinc finger region" description="C3H1-type" evidence="1">
    <location>
        <begin position="308"/>
        <end position="335"/>
    </location>
</feature>
<name>A0A9P1FX52_9DINO</name>
<feature type="region of interest" description="Disordered" evidence="2">
    <location>
        <begin position="733"/>
        <end position="756"/>
    </location>
</feature>
<dbReference type="PROSITE" id="PS50103">
    <property type="entry name" value="ZF_C3H1"/>
    <property type="match status" value="1"/>
</dbReference>
<dbReference type="InterPro" id="IPR053137">
    <property type="entry name" value="NLR-like"/>
</dbReference>
<dbReference type="InterPro" id="IPR000571">
    <property type="entry name" value="Znf_CCCH"/>
</dbReference>
<organism evidence="4">
    <name type="scientific">Cladocopium goreaui</name>
    <dbReference type="NCBI Taxonomy" id="2562237"/>
    <lineage>
        <taxon>Eukaryota</taxon>
        <taxon>Sar</taxon>
        <taxon>Alveolata</taxon>
        <taxon>Dinophyceae</taxon>
        <taxon>Suessiales</taxon>
        <taxon>Symbiodiniaceae</taxon>
        <taxon>Cladocopium</taxon>
    </lineage>
</organism>
<dbReference type="OrthoDB" id="1658288at2759"/>
<evidence type="ECO:0000256" key="1">
    <source>
        <dbReference type="PROSITE-ProRule" id="PRU00723"/>
    </source>
</evidence>
<dbReference type="Proteomes" id="UP001152797">
    <property type="component" value="Unassembled WGS sequence"/>
</dbReference>
<feature type="compositionally biased region" description="Acidic residues" evidence="2">
    <location>
        <begin position="862"/>
        <end position="878"/>
    </location>
</feature>
<dbReference type="GO" id="GO:0008270">
    <property type="term" value="F:zinc ion binding"/>
    <property type="evidence" value="ECO:0007669"/>
    <property type="project" value="UniProtKB-KW"/>
</dbReference>
<dbReference type="InterPro" id="IPR019734">
    <property type="entry name" value="TPR_rpt"/>
</dbReference>
<evidence type="ECO:0000313" key="4">
    <source>
        <dbReference type="EMBL" id="CAI3989960.1"/>
    </source>
</evidence>
<feature type="compositionally biased region" description="Basic and acidic residues" evidence="2">
    <location>
        <begin position="738"/>
        <end position="752"/>
    </location>
</feature>
<feature type="region of interest" description="Disordered" evidence="2">
    <location>
        <begin position="851"/>
        <end position="979"/>
    </location>
</feature>
<dbReference type="EMBL" id="CAMXCT010001424">
    <property type="protein sequence ID" value="CAI3989960.1"/>
    <property type="molecule type" value="Genomic_DNA"/>
</dbReference>
<dbReference type="PANTHER" id="PTHR46082:SF6">
    <property type="entry name" value="AAA+ ATPASE DOMAIN-CONTAINING PROTEIN-RELATED"/>
    <property type="match status" value="1"/>
</dbReference>
<proteinExistence type="predicted"/>
<reference evidence="4" key="1">
    <citation type="submission" date="2022-10" db="EMBL/GenBank/DDBJ databases">
        <authorList>
            <person name="Chen Y."/>
            <person name="Dougan E. K."/>
            <person name="Chan C."/>
            <person name="Rhodes N."/>
            <person name="Thang M."/>
        </authorList>
    </citation>
    <scope>NUCLEOTIDE SEQUENCE</scope>
</reference>
<gene>
    <name evidence="4" type="ORF">C1SCF055_LOCUS16985</name>
</gene>
<evidence type="ECO:0000259" key="3">
    <source>
        <dbReference type="PROSITE" id="PS50103"/>
    </source>
</evidence>
<keyword evidence="1" id="KW-0863">Zinc-finger</keyword>
<keyword evidence="1" id="KW-0479">Metal-binding</keyword>
<sequence length="1857" mass="209102">VWSCALDLRRRAGSDHCLLYFYTTEKKIRFLVDGGNNRCNLFMQAVLEDGSNFGLGPDAASKAPDRWISQDEALINCFWPTKAAWEAAQGSRPMPTASAARMVENLTISFVTILWKLVAPGVQVAELHDYLKMMFPNATAYCVPFLCDSAAVTNLMTSNTPALLMPPGPEGISLPRQAGCNRFGDSEYQNEAFEGLETEAVVVKGDKMRVLKGEATQVRRGALKKKDEGVYMKSARKYRRLTQDEIGKFTQETKEDEMRVMKRARVDIRKARARVMTKDKKLKRSQRVKQARKENRKKNEFNFYLNHPHDQMRCFKFKTSFCQFGNKCKMQHSEVDREYGFINERMGARIRSERNIKSTEAKGEINSFESADEVQWSEKGWTKLVVNFNIGAAITAVPKHLAEAGLLKGDRRNSSTSYKTASGELLEDEGGVLVKGYDHHGRGRSVQGRLVNVHRTLVSGTALTKKNMVVLGGDSGNIIPKDSRIAKEMKKHLEMLKEKYPEEAAQMTEMYVHKGIYVFDLWVNGTAEEKKEDKVDIGAAVDVDVGIKPKRLKSPTEPTALEIEEHEMTGHACPELVWTLHACSRTDGKTHSAEGVPAKGADPFAVNFVLNILDEVGYRKLVMKSDNERSIKLLKSAVKAASKMDIVLEESKTGDSQANGLAEVSVRETKGQCRAMKPVVMFGERIWFRPLKSYTAGAGRLENKLMSGRYIGTHGRNGDIMAMTSEGVIKGSSVKRMTQQERWDPSDMEKLRGTPWNLRPRMAGDVDSLPIPIELPKVEEGEKLLPEPAQRDSAPRSLYVKRKDVEGHYTPGCPGCIALQVGAPVRSHNSECRTSVEQRLRETEEGKLRVETARKRKAETGTEGEEQIALEDVPDAEEEMHAPDAVGSPPRERVEPLVRPSPSRKRSSEEGSPEGSKKAKADEAKGQGTKRALDPTQDERTFKQLMDEIKQDQKRSKDESSSSASASTAGRPERAQATKDVASILQSRIMASAPEEEVLEIGQLLMPMSGSKVDVAEIYNPKRFTSQANRFGLRPGFAIDLTLCKNEQGEHWDLSKKEDQKMLRELQRKEKPALLIGSPPCGPFSPLQNLSKNKRTPEQNAEILAEGKTHLKVATDAYLEQHRNDRFFLHEHPKPSSSWEEDEIKRLTELEGIHLVESPMCHWHMTSEDNEGIGYVRKQTIRLMWLTNSKELAKTLEKKCSGMHRHVQLINGRAKHAQVYPPKLVSAILRRIRQELRNAGELSALSELVAGPCPDDTGNEQTEEFFDPDNVPEGEYYDPVTGIVLDPEKVRAARNDEMKWVEKQQLWETVDEKICWEETNREPDWRDLWTVDIWCLDSGQLKAMPISGENRLLALQRKRWEAQREDTSARVNAGMNLAFLLKTSGQQGAALEVYRELHDLPNLKHHANFVTCIADWVLLLEANGEIHEAEQVLKKELQQSSETLGDVDTATLQLSSCLARFLQRKGSTQAVEEAEQLHRKVWEIRCVVNGEQHPLTLQCCGSLAFTLREKGCLKEATELYGQLLRNTVEVFGVNHPDTICTSNNLACLLQETGKWQEAEQQFRRALRRSGKVFGKKHPDTLLVTHNLALFLKDKGQLADSLDLQKELLESCRQAFGQLDPHTLACMSSLGRILEELGRLDEAEHLQRDVVEVSKTSLGSNHPETLRFSNNLACLLHGRGRLIEARQLHAEVLKFRKEGLGNKHLDSLVSANNLACLLQEQLDLRQALQIHEEVVAASEETLGEQHPYTLRFTHDLALAMQRRRRTQDAEQLHRKVLQIALDTLGDKHPQTLRSRDSLGCLLRATGRLEEAEEILRDVLQCRREVLGKDHFDTVRSANHLDQVLQEGGELRKAKGGST</sequence>